<name>A0ABR1Y8B7_9PEZI</name>
<comment type="caution">
    <text evidence="1">The sequence shown here is derived from an EMBL/GenBank/DDBJ whole genome shotgun (WGS) entry which is preliminary data.</text>
</comment>
<dbReference type="EMBL" id="JBBWUH010000001">
    <property type="protein sequence ID" value="KAK8177829.1"/>
    <property type="molecule type" value="Genomic_DNA"/>
</dbReference>
<evidence type="ECO:0008006" key="3">
    <source>
        <dbReference type="Google" id="ProtNLM"/>
    </source>
</evidence>
<protein>
    <recommendedName>
        <fullName evidence="3">Secreted protein</fullName>
    </recommendedName>
</protein>
<evidence type="ECO:0000313" key="2">
    <source>
        <dbReference type="Proteomes" id="UP001456524"/>
    </source>
</evidence>
<evidence type="ECO:0000313" key="1">
    <source>
        <dbReference type="EMBL" id="KAK8177829.1"/>
    </source>
</evidence>
<proteinExistence type="predicted"/>
<reference evidence="1 2" key="1">
    <citation type="journal article" date="2022" name="G3 (Bethesda)">
        <title>Enemy or ally: a genomic approach to elucidate the lifestyle of Phyllosticta citrichinaensis.</title>
        <authorList>
            <person name="Buijs V.A."/>
            <person name="Groenewald J.Z."/>
            <person name="Haridas S."/>
            <person name="LaButti K.M."/>
            <person name="Lipzen A."/>
            <person name="Martin F.M."/>
            <person name="Barry K."/>
            <person name="Grigoriev I.V."/>
            <person name="Crous P.W."/>
            <person name="Seidl M.F."/>
        </authorList>
    </citation>
    <scope>NUCLEOTIDE SEQUENCE [LARGE SCALE GENOMIC DNA]</scope>
    <source>
        <strain evidence="1 2">CBS 129764</strain>
    </source>
</reference>
<gene>
    <name evidence="1" type="ORF">IWX90DRAFT_411238</name>
</gene>
<dbReference type="Proteomes" id="UP001456524">
    <property type="component" value="Unassembled WGS sequence"/>
</dbReference>
<accession>A0ABR1Y8B7</accession>
<keyword evidence="2" id="KW-1185">Reference proteome</keyword>
<sequence>MLLCVAFAFGASDGAPPSLLGSAAGTHLRASHLIAAGAGGATRHRHKRQTIGKLAIFVLQAAHDPSRPAEPQLSSTIVVNRQSALCSSSLTTKDPTACAPPSMTLPDYSGRARGGLTSEIAPFNTSGLCAEL</sequence>
<organism evidence="1 2">
    <name type="scientific">Phyllosticta citrichinensis</name>
    <dbReference type="NCBI Taxonomy" id="1130410"/>
    <lineage>
        <taxon>Eukaryota</taxon>
        <taxon>Fungi</taxon>
        <taxon>Dikarya</taxon>
        <taxon>Ascomycota</taxon>
        <taxon>Pezizomycotina</taxon>
        <taxon>Dothideomycetes</taxon>
        <taxon>Dothideomycetes incertae sedis</taxon>
        <taxon>Botryosphaeriales</taxon>
        <taxon>Phyllostictaceae</taxon>
        <taxon>Phyllosticta</taxon>
    </lineage>
</organism>